<dbReference type="PANTHER" id="PTHR30231:SF4">
    <property type="entry name" value="PROTEIN NEN2"/>
    <property type="match status" value="1"/>
</dbReference>
<evidence type="ECO:0000313" key="9">
    <source>
        <dbReference type="Proteomes" id="UP001238969"/>
    </source>
</evidence>
<dbReference type="EMBL" id="JASOME010000007">
    <property type="protein sequence ID" value="MDK7064035.1"/>
    <property type="molecule type" value="Genomic_DNA"/>
</dbReference>
<dbReference type="GO" id="GO:0008408">
    <property type="term" value="F:3'-5' exonuclease activity"/>
    <property type="evidence" value="ECO:0007669"/>
    <property type="project" value="TreeGrafter"/>
</dbReference>
<dbReference type="SUPFAM" id="SSF53098">
    <property type="entry name" value="Ribonuclease H-like"/>
    <property type="match status" value="1"/>
</dbReference>
<dbReference type="PANTHER" id="PTHR30231">
    <property type="entry name" value="DNA POLYMERASE III SUBUNIT EPSILON"/>
    <property type="match status" value="1"/>
</dbReference>
<evidence type="ECO:0000259" key="4">
    <source>
        <dbReference type="SMART" id="SM00479"/>
    </source>
</evidence>
<protein>
    <submittedName>
        <fullName evidence="7">DNA polymerase III subunit epsilon</fullName>
    </submittedName>
    <submittedName>
        <fullName evidence="5">Exonuclease domain-containing protein</fullName>
    </submittedName>
</protein>
<evidence type="ECO:0000313" key="8">
    <source>
        <dbReference type="Proteomes" id="UP000258379"/>
    </source>
</evidence>
<feature type="domain" description="Exonuclease" evidence="4">
    <location>
        <begin position="28"/>
        <end position="215"/>
    </location>
</feature>
<dbReference type="Proteomes" id="UP001237784">
    <property type="component" value="Unassembled WGS sequence"/>
</dbReference>
<keyword evidence="3 5" id="KW-0269">Exonuclease</keyword>
<dbReference type="AlphaFoldDB" id="A0A0J8FCX1"/>
<dbReference type="Gene3D" id="3.30.420.10">
    <property type="entry name" value="Ribonuclease H-like superfamily/Ribonuclease H"/>
    <property type="match status" value="1"/>
</dbReference>
<evidence type="ECO:0000313" key="6">
    <source>
        <dbReference type="EMBL" id="MDK7064035.1"/>
    </source>
</evidence>
<dbReference type="InterPro" id="IPR036397">
    <property type="entry name" value="RNaseH_sf"/>
</dbReference>
<dbReference type="CDD" id="cd06127">
    <property type="entry name" value="DEDDh"/>
    <property type="match status" value="1"/>
</dbReference>
<sequence length="256" mass="28439">MPNNINELMEALNETQQQSEKTPLSQSFLLGFDTETTGAILGEDSICSATLVLRNPQNKTHNDVIATWLINPHKPINPKASQVNGFTDEFLQENGGEPTAEIEALAAAVSLAQSKNIPLLAYNAPFDVEMLRHDLKKWDLTSLNNRPNSTINDGEILVVDPLVIDRAVSKRTGKRTLTHTTQFYGVEPIGDFHDATADTVAAVDLIKPISELHEDVANLELCDLMTWQRKAYTKWKNSFDEWLKSKGKPASSGNWL</sequence>
<proteinExistence type="predicted"/>
<dbReference type="InterPro" id="IPR013520">
    <property type="entry name" value="Ribonucl_H"/>
</dbReference>
<keyword evidence="2" id="KW-0378">Hydrolase</keyword>
<evidence type="ECO:0000313" key="5">
    <source>
        <dbReference type="EMBL" id="MDK6861510.1"/>
    </source>
</evidence>
<dbReference type="RefSeq" id="WP_004113025.1">
    <property type="nucleotide sequence ID" value="NZ_CP033836.1"/>
</dbReference>
<evidence type="ECO:0000256" key="1">
    <source>
        <dbReference type="ARBA" id="ARBA00022722"/>
    </source>
</evidence>
<dbReference type="EMBL" id="NNRU01000003">
    <property type="protein sequence ID" value="RFT28984.1"/>
    <property type="molecule type" value="Genomic_DNA"/>
</dbReference>
<dbReference type="GO" id="GO:0005829">
    <property type="term" value="C:cytosol"/>
    <property type="evidence" value="ECO:0007669"/>
    <property type="project" value="TreeGrafter"/>
</dbReference>
<dbReference type="Pfam" id="PF00929">
    <property type="entry name" value="RNase_T"/>
    <property type="match status" value="1"/>
</dbReference>
<reference evidence="7 8" key="1">
    <citation type="submission" date="2017-07" db="EMBL/GenBank/DDBJ databases">
        <title>A comparative genomics approach to explaining the enigmatic role of Gardnerella vaginalis in the vaginal microbiome.</title>
        <authorList>
            <person name="Vancuren S.J."/>
            <person name="Hill J.E."/>
        </authorList>
    </citation>
    <scope>NUCLEOTIDE SEQUENCE [LARGE SCALE GENOMIC DNA]</scope>
    <source>
        <strain evidence="7 8">WP023</strain>
    </source>
</reference>
<comment type="caution">
    <text evidence="7">The sequence shown here is derived from an EMBL/GenBank/DDBJ whole genome shotgun (WGS) entry which is preliminary data.</text>
</comment>
<dbReference type="GO" id="GO:0003676">
    <property type="term" value="F:nucleic acid binding"/>
    <property type="evidence" value="ECO:0007669"/>
    <property type="project" value="InterPro"/>
</dbReference>
<dbReference type="SMART" id="SM00479">
    <property type="entry name" value="EXOIII"/>
    <property type="match status" value="1"/>
</dbReference>
<name>A0A0J8FCX1_GARVA</name>
<dbReference type="InterPro" id="IPR012337">
    <property type="entry name" value="RNaseH-like_sf"/>
</dbReference>
<evidence type="ECO:0000256" key="2">
    <source>
        <dbReference type="ARBA" id="ARBA00022801"/>
    </source>
</evidence>
<evidence type="ECO:0000313" key="7">
    <source>
        <dbReference type="EMBL" id="RFT28984.1"/>
    </source>
</evidence>
<dbReference type="OMA" id="RQIEWYA"/>
<gene>
    <name evidence="7" type="ORF">CG405_04225</name>
    <name evidence="5" type="ORF">QP355_02465</name>
    <name evidence="6" type="ORF">QP372_05845</name>
</gene>
<dbReference type="Proteomes" id="UP000258379">
    <property type="component" value="Unassembled WGS sequence"/>
</dbReference>
<dbReference type="EMBL" id="JASOLZ010000002">
    <property type="protein sequence ID" value="MDK6861510.1"/>
    <property type="molecule type" value="Genomic_DNA"/>
</dbReference>
<organism evidence="7 8">
    <name type="scientific">Gardnerella vaginalis</name>
    <dbReference type="NCBI Taxonomy" id="2702"/>
    <lineage>
        <taxon>Bacteria</taxon>
        <taxon>Bacillati</taxon>
        <taxon>Actinomycetota</taxon>
        <taxon>Actinomycetes</taxon>
        <taxon>Bifidobacteriales</taxon>
        <taxon>Bifidobacteriaceae</taxon>
        <taxon>Gardnerella</taxon>
    </lineage>
</organism>
<evidence type="ECO:0000256" key="3">
    <source>
        <dbReference type="ARBA" id="ARBA00022839"/>
    </source>
</evidence>
<reference evidence="5 9" key="2">
    <citation type="submission" date="2023-05" db="EMBL/GenBank/DDBJ databases">
        <title>Cataloging the Phylogenetic Diversity of Human Bladder Bacteria.</title>
        <authorList>
            <person name="Du J."/>
        </authorList>
    </citation>
    <scope>NUCLEOTIDE SEQUENCE [LARGE SCALE GENOMIC DNA]</scope>
    <source>
        <strain evidence="6">UMB6789</strain>
        <strain evidence="5 9">UMB6972</strain>
    </source>
</reference>
<accession>A0A0J8FCX1</accession>
<dbReference type="Proteomes" id="UP001238969">
    <property type="component" value="Unassembled WGS sequence"/>
</dbReference>
<keyword evidence="1" id="KW-0540">Nuclease</keyword>
<dbReference type="GeneID" id="45577097"/>